<sequence>MEDVKGKELVDDTPPPVEQNDNKNETEIHKQPSSESEENAIKKKYGGLLPKKIPLISKDHERAFFDSADWALGKQKGQKPKGPLEALRPKLQPTPHQQPRARRMALSSGDNSEDAEADTNEPLDDQQASASAADNAKDDGGIVDAADAKDNIKS</sequence>
<dbReference type="GO" id="GO:0005737">
    <property type="term" value="C:cytoplasm"/>
    <property type="evidence" value="ECO:0007669"/>
    <property type="project" value="TreeGrafter"/>
</dbReference>
<reference evidence="4 5" key="1">
    <citation type="submission" date="2020-02" db="EMBL/GenBank/DDBJ databases">
        <authorList>
            <person name="Ma Q."/>
            <person name="Huang Y."/>
            <person name="Song X."/>
            <person name="Pei D."/>
        </authorList>
    </citation>
    <scope>NUCLEOTIDE SEQUENCE [LARGE SCALE GENOMIC DNA]</scope>
    <source>
        <strain evidence="4">Sxm20200214</strain>
        <tissue evidence="4">Leaf</tissue>
    </source>
</reference>
<accession>A0A8X7PN09</accession>
<keyword evidence="5" id="KW-1185">Reference proteome</keyword>
<evidence type="ECO:0008006" key="6">
    <source>
        <dbReference type="Google" id="ProtNLM"/>
    </source>
</evidence>
<feature type="compositionally biased region" description="Basic and acidic residues" evidence="3">
    <location>
        <begin position="135"/>
        <end position="154"/>
    </location>
</feature>
<evidence type="ECO:0000256" key="2">
    <source>
        <dbReference type="RuleBase" id="RU363120"/>
    </source>
</evidence>
<name>A0A8X7PN09_BRACI</name>
<organism evidence="4 5">
    <name type="scientific">Brassica carinata</name>
    <name type="common">Ethiopian mustard</name>
    <name type="synonym">Abyssinian cabbage</name>
    <dbReference type="NCBI Taxonomy" id="52824"/>
    <lineage>
        <taxon>Eukaryota</taxon>
        <taxon>Viridiplantae</taxon>
        <taxon>Streptophyta</taxon>
        <taxon>Embryophyta</taxon>
        <taxon>Tracheophyta</taxon>
        <taxon>Spermatophyta</taxon>
        <taxon>Magnoliopsida</taxon>
        <taxon>eudicotyledons</taxon>
        <taxon>Gunneridae</taxon>
        <taxon>Pentapetalae</taxon>
        <taxon>rosids</taxon>
        <taxon>malvids</taxon>
        <taxon>Brassicales</taxon>
        <taxon>Brassicaceae</taxon>
        <taxon>Brassiceae</taxon>
        <taxon>Brassica</taxon>
    </lineage>
</organism>
<dbReference type="GO" id="GO:0004864">
    <property type="term" value="F:protein phosphatase inhibitor activity"/>
    <property type="evidence" value="ECO:0007669"/>
    <property type="project" value="TreeGrafter"/>
</dbReference>
<comment type="similarity">
    <text evidence="1 2">Belongs to the endosulfine family.</text>
</comment>
<evidence type="ECO:0000256" key="1">
    <source>
        <dbReference type="ARBA" id="ARBA00010520"/>
    </source>
</evidence>
<dbReference type="OrthoDB" id="912757at2759"/>
<feature type="compositionally biased region" description="Low complexity" evidence="3">
    <location>
        <begin position="125"/>
        <end position="134"/>
    </location>
</feature>
<feature type="region of interest" description="Disordered" evidence="3">
    <location>
        <begin position="70"/>
        <end position="154"/>
    </location>
</feature>
<dbReference type="AlphaFoldDB" id="A0A8X7PN09"/>
<dbReference type="InterPro" id="IPR006760">
    <property type="entry name" value="Endosulphine"/>
</dbReference>
<dbReference type="PANTHER" id="PTHR10358">
    <property type="entry name" value="ENDOSULFINE"/>
    <property type="match status" value="1"/>
</dbReference>
<evidence type="ECO:0000313" key="4">
    <source>
        <dbReference type="EMBL" id="KAG2253718.1"/>
    </source>
</evidence>
<feature type="compositionally biased region" description="Basic and acidic residues" evidence="3">
    <location>
        <begin position="1"/>
        <end position="10"/>
    </location>
</feature>
<protein>
    <recommendedName>
        <fullName evidence="6">cAMP-regulated phosphoprotein 19-related protein</fullName>
    </recommendedName>
</protein>
<proteinExistence type="inferred from homology"/>
<evidence type="ECO:0000256" key="3">
    <source>
        <dbReference type="SAM" id="MobiDB-lite"/>
    </source>
</evidence>
<dbReference type="Pfam" id="PF04667">
    <property type="entry name" value="Endosulfine"/>
    <property type="match status" value="1"/>
</dbReference>
<dbReference type="Proteomes" id="UP000886595">
    <property type="component" value="Unassembled WGS sequence"/>
</dbReference>
<dbReference type="EMBL" id="JAAMPC010000016">
    <property type="protein sequence ID" value="KAG2253718.1"/>
    <property type="molecule type" value="Genomic_DNA"/>
</dbReference>
<feature type="compositionally biased region" description="Basic and acidic residues" evidence="3">
    <location>
        <begin position="20"/>
        <end position="32"/>
    </location>
</feature>
<evidence type="ECO:0000313" key="5">
    <source>
        <dbReference type="Proteomes" id="UP000886595"/>
    </source>
</evidence>
<dbReference type="PANTHER" id="PTHR10358:SF6">
    <property type="entry name" value="ENDOSULFINE, ISOFORM A"/>
    <property type="match status" value="1"/>
</dbReference>
<comment type="caution">
    <text evidence="4">The sequence shown here is derived from an EMBL/GenBank/DDBJ whole genome shotgun (WGS) entry which is preliminary data.</text>
</comment>
<feature type="region of interest" description="Disordered" evidence="3">
    <location>
        <begin position="1"/>
        <end position="43"/>
    </location>
</feature>
<feature type="compositionally biased region" description="Acidic residues" evidence="3">
    <location>
        <begin position="111"/>
        <end position="124"/>
    </location>
</feature>
<gene>
    <name evidence="4" type="ORF">Bca52824_083854</name>
</gene>